<proteinExistence type="predicted"/>
<evidence type="ECO:0000256" key="1">
    <source>
        <dbReference type="PROSITE-ProRule" id="PRU00047"/>
    </source>
</evidence>
<dbReference type="Pfam" id="PF00098">
    <property type="entry name" value="zf-CCHC"/>
    <property type="match status" value="1"/>
</dbReference>
<name>A0A085N1T0_9BILA</name>
<dbReference type="InterPro" id="IPR036875">
    <property type="entry name" value="Znf_CCHC_sf"/>
</dbReference>
<dbReference type="InterPro" id="IPR021109">
    <property type="entry name" value="Peptidase_aspartic_dom_sf"/>
</dbReference>
<dbReference type="SUPFAM" id="SSF50630">
    <property type="entry name" value="Acid proteases"/>
    <property type="match status" value="1"/>
</dbReference>
<dbReference type="PROSITE" id="PS50158">
    <property type="entry name" value="ZF_CCHC"/>
    <property type="match status" value="1"/>
</dbReference>
<dbReference type="InterPro" id="IPR001878">
    <property type="entry name" value="Znf_CCHC"/>
</dbReference>
<dbReference type="Proteomes" id="UP000030758">
    <property type="component" value="Unassembled WGS sequence"/>
</dbReference>
<dbReference type="AlphaFoldDB" id="A0A085N1T0"/>
<accession>A0A085N1T0</accession>
<protein>
    <recommendedName>
        <fullName evidence="2">CCHC-type domain-containing protein</fullName>
    </recommendedName>
</protein>
<dbReference type="SMART" id="SM00343">
    <property type="entry name" value="ZnF_C2HC"/>
    <property type="match status" value="1"/>
</dbReference>
<dbReference type="GO" id="GO:0019899">
    <property type="term" value="F:enzyme binding"/>
    <property type="evidence" value="ECO:0007669"/>
    <property type="project" value="UniProtKB-ARBA"/>
</dbReference>
<keyword evidence="1" id="KW-0862">Zinc</keyword>
<dbReference type="GO" id="GO:0008270">
    <property type="term" value="F:zinc ion binding"/>
    <property type="evidence" value="ECO:0007669"/>
    <property type="project" value="UniProtKB-KW"/>
</dbReference>
<keyword evidence="1" id="KW-0863">Zinc-finger</keyword>
<sequence>MDSFVAYEQFVSRKLRADEPPDMFLAELRRLAALFGGVSERTLACAFVAGLPGNVRQFLGAGSRTEELSLSQILARARAIIVDDRPTGVQEACLGTAESELRSRSVRLGQRCFSCGDVGHFARECLNPRQNPGSGEKKRVGQKSWCKMRNRRPNEWPRRCCRYAPGKQPRGGGLSASLLPSWTLTKALPTVQLGIDGVQRNALVDTGCPMCVAHVGSCKSWRKRRVSMITVDGKEWRCRGYGVVCLESAASGRVTVVVILADMQPLGFDFILGMNGITAIGGVSIDGERRVRFGGEECAVVCAATPAGVRLEEKDFAATFDPVARSWTAAWKWSDGEGPAVLKNYVGEYPPGAVRRGRPAGPSALPCRRQGVGETAGC</sequence>
<gene>
    <name evidence="3" type="ORF">M514_08611</name>
</gene>
<keyword evidence="1" id="KW-0479">Metal-binding</keyword>
<reference evidence="3" key="1">
    <citation type="journal article" date="2014" name="Nat. Genet.">
        <title>Genome and transcriptome of the porcine whipworm Trichuris suis.</title>
        <authorList>
            <person name="Jex A.R."/>
            <person name="Nejsum P."/>
            <person name="Schwarz E.M."/>
            <person name="Hu L."/>
            <person name="Young N.D."/>
            <person name="Hall R.S."/>
            <person name="Korhonen P.K."/>
            <person name="Liao S."/>
            <person name="Thamsborg S."/>
            <person name="Xia J."/>
            <person name="Xu P."/>
            <person name="Wang S."/>
            <person name="Scheerlinck J.P."/>
            <person name="Hofmann A."/>
            <person name="Sternberg P.W."/>
            <person name="Wang J."/>
            <person name="Gasser R.B."/>
        </authorList>
    </citation>
    <scope>NUCLEOTIDE SEQUENCE [LARGE SCALE GENOMIC DNA]</scope>
    <source>
        <strain evidence="3">DCEP-RM93F</strain>
    </source>
</reference>
<organism evidence="3">
    <name type="scientific">Trichuris suis</name>
    <name type="common">pig whipworm</name>
    <dbReference type="NCBI Taxonomy" id="68888"/>
    <lineage>
        <taxon>Eukaryota</taxon>
        <taxon>Metazoa</taxon>
        <taxon>Ecdysozoa</taxon>
        <taxon>Nematoda</taxon>
        <taxon>Enoplea</taxon>
        <taxon>Dorylaimia</taxon>
        <taxon>Trichinellida</taxon>
        <taxon>Trichuridae</taxon>
        <taxon>Trichuris</taxon>
    </lineage>
</organism>
<feature type="domain" description="CCHC-type" evidence="2">
    <location>
        <begin position="111"/>
        <end position="125"/>
    </location>
</feature>
<evidence type="ECO:0000259" key="2">
    <source>
        <dbReference type="PROSITE" id="PS50158"/>
    </source>
</evidence>
<evidence type="ECO:0000313" key="3">
    <source>
        <dbReference type="EMBL" id="KFD63426.1"/>
    </source>
</evidence>
<dbReference type="SUPFAM" id="SSF57756">
    <property type="entry name" value="Retrovirus zinc finger-like domains"/>
    <property type="match status" value="1"/>
</dbReference>
<dbReference type="GO" id="GO:0003676">
    <property type="term" value="F:nucleic acid binding"/>
    <property type="evidence" value="ECO:0007669"/>
    <property type="project" value="InterPro"/>
</dbReference>
<dbReference type="EMBL" id="KL367573">
    <property type="protein sequence ID" value="KFD63426.1"/>
    <property type="molecule type" value="Genomic_DNA"/>
</dbReference>
<dbReference type="Gene3D" id="4.10.60.10">
    <property type="entry name" value="Zinc finger, CCHC-type"/>
    <property type="match status" value="1"/>
</dbReference>